<dbReference type="GO" id="GO:0016020">
    <property type="term" value="C:membrane"/>
    <property type="evidence" value="ECO:0007669"/>
    <property type="project" value="InterPro"/>
</dbReference>
<evidence type="ECO:0000256" key="3">
    <source>
        <dbReference type="SAM" id="MobiDB-lite"/>
    </source>
</evidence>
<dbReference type="GO" id="GO:0016757">
    <property type="term" value="F:glycosyltransferase activity"/>
    <property type="evidence" value="ECO:0007669"/>
    <property type="project" value="UniProtKB-KW"/>
</dbReference>
<name>A0A1E7F591_9STRA</name>
<organism evidence="4 5">
    <name type="scientific">Fragilariopsis cylindrus CCMP1102</name>
    <dbReference type="NCBI Taxonomy" id="635003"/>
    <lineage>
        <taxon>Eukaryota</taxon>
        <taxon>Sar</taxon>
        <taxon>Stramenopiles</taxon>
        <taxon>Ochrophyta</taxon>
        <taxon>Bacillariophyta</taxon>
        <taxon>Bacillariophyceae</taxon>
        <taxon>Bacillariophycidae</taxon>
        <taxon>Bacillariales</taxon>
        <taxon>Bacillariaceae</taxon>
        <taxon>Fragilariopsis</taxon>
    </lineage>
</organism>
<protein>
    <submittedName>
        <fullName evidence="4">Uncharacterized protein</fullName>
    </submittedName>
</protein>
<evidence type="ECO:0000313" key="5">
    <source>
        <dbReference type="Proteomes" id="UP000095751"/>
    </source>
</evidence>
<accession>A0A1E7F591</accession>
<dbReference type="Pfam" id="PF05637">
    <property type="entry name" value="Glyco_transf_34"/>
    <property type="match status" value="1"/>
</dbReference>
<dbReference type="InParanoid" id="A0A1E7F591"/>
<dbReference type="Proteomes" id="UP000095751">
    <property type="component" value="Unassembled WGS sequence"/>
</dbReference>
<gene>
    <name evidence="4" type="ORF">FRACYDRAFT_241696</name>
</gene>
<dbReference type="AlphaFoldDB" id="A0A1E7F591"/>
<evidence type="ECO:0000256" key="1">
    <source>
        <dbReference type="ARBA" id="ARBA00022676"/>
    </source>
</evidence>
<keyword evidence="2" id="KW-0808">Transferase</keyword>
<reference evidence="4 5" key="1">
    <citation type="submission" date="2016-09" db="EMBL/GenBank/DDBJ databases">
        <title>Extensive genetic diversity and differential bi-allelic expression allows diatom success in the polar Southern Ocean.</title>
        <authorList>
            <consortium name="DOE Joint Genome Institute"/>
            <person name="Mock T."/>
            <person name="Otillar R.P."/>
            <person name="Strauss J."/>
            <person name="Dupont C."/>
            <person name="Frickenhaus S."/>
            <person name="Maumus F."/>
            <person name="Mcmullan M."/>
            <person name="Sanges R."/>
            <person name="Schmutz J."/>
            <person name="Toseland A."/>
            <person name="Valas R."/>
            <person name="Veluchamy A."/>
            <person name="Ward B.J."/>
            <person name="Allen A."/>
            <person name="Barry K."/>
            <person name="Falciatore A."/>
            <person name="Ferrante M."/>
            <person name="Fortunato A.E."/>
            <person name="Gloeckner G."/>
            <person name="Gruber A."/>
            <person name="Hipkin R."/>
            <person name="Janech M."/>
            <person name="Kroth P."/>
            <person name="Leese F."/>
            <person name="Lindquist E."/>
            <person name="Lyon B.R."/>
            <person name="Martin J."/>
            <person name="Mayer C."/>
            <person name="Parker M."/>
            <person name="Quesneville H."/>
            <person name="Raymond J."/>
            <person name="Uhlig C."/>
            <person name="Valentin K.U."/>
            <person name="Worden A.Z."/>
            <person name="Armbrust E.V."/>
            <person name="Bowler C."/>
            <person name="Green B."/>
            <person name="Moulton V."/>
            <person name="Van Oosterhout C."/>
            <person name="Grigoriev I."/>
        </authorList>
    </citation>
    <scope>NUCLEOTIDE SEQUENCE [LARGE SCALE GENOMIC DNA]</scope>
    <source>
        <strain evidence="4 5">CCMP1102</strain>
    </source>
</reference>
<feature type="region of interest" description="Disordered" evidence="3">
    <location>
        <begin position="111"/>
        <end position="135"/>
    </location>
</feature>
<dbReference type="InterPro" id="IPR008630">
    <property type="entry name" value="Glyco_trans_34"/>
</dbReference>
<keyword evidence="1" id="KW-0328">Glycosyltransferase</keyword>
<keyword evidence="5" id="KW-1185">Reference proteome</keyword>
<dbReference type="EMBL" id="KV784361">
    <property type="protein sequence ID" value="OEU13358.1"/>
    <property type="molecule type" value="Genomic_DNA"/>
</dbReference>
<evidence type="ECO:0000313" key="4">
    <source>
        <dbReference type="EMBL" id="OEU13358.1"/>
    </source>
</evidence>
<dbReference type="KEGG" id="fcy:FRACYDRAFT_241696"/>
<sequence>MVGKHNLHCWHRLVSVTFLLAGTFLLSIDLTTIENRLLGNVDENSKKAIATGINSNSNSNSDSDHIRNNIYQSFSWMNTTGITLSHIQGDPTTCTDVIYTGNSQNPFKSTIIVDDDNDENDENRKDEQQEDGDGANIVRNGWKSITHVVRTSPILKKNTCFAFFLVPSPWIDRRGNEIHPVWGRLPATALVMKAFPKADYFLYMDSDALLAFPDITPTTMYKELAFDGYGENATFQQQNPGLIVNKPFTGWLCGECEKFGLGHGCFNSGVLLWHRSTKAEHILKSWWSSRNLRESRNMFDPINGDSFNGWVGNDAQRIGDKMGEQNRLMYIFATDPDIRSAVWPVPRKRSAEFNSESCPSGMEGYTPCLQSDFISQAKWDTTDPSCYVNHYADEKEQVLQHAKMMMKYGNLLRG</sequence>
<evidence type="ECO:0000256" key="2">
    <source>
        <dbReference type="ARBA" id="ARBA00022679"/>
    </source>
</evidence>
<proteinExistence type="predicted"/>
<dbReference type="OrthoDB" id="44243at2759"/>